<dbReference type="RefSeq" id="WP_087000884.1">
    <property type="nucleotide sequence ID" value="NZ_FUHW01000051.1"/>
</dbReference>
<dbReference type="GO" id="GO:0003677">
    <property type="term" value="F:DNA binding"/>
    <property type="evidence" value="ECO:0007669"/>
    <property type="project" value="UniProtKB-KW"/>
</dbReference>
<evidence type="ECO:0000256" key="5">
    <source>
        <dbReference type="ARBA" id="ARBA00023163"/>
    </source>
</evidence>
<protein>
    <submittedName>
        <fullName evidence="7">Organic hydroperoxide resistance transcriptional regulator</fullName>
    </submittedName>
</protein>
<keyword evidence="5" id="KW-0804">Transcription</keyword>
<dbReference type="InterPro" id="IPR036390">
    <property type="entry name" value="WH_DNA-bd_sf"/>
</dbReference>
<dbReference type="PROSITE" id="PS50995">
    <property type="entry name" value="HTH_MARR_2"/>
    <property type="match status" value="1"/>
</dbReference>
<dbReference type="FunFam" id="1.10.10.10:FF:000163">
    <property type="entry name" value="MarR family transcriptional regulator"/>
    <property type="match status" value="1"/>
</dbReference>
<feature type="domain" description="HTH marR-type" evidence="6">
    <location>
        <begin position="9"/>
        <end position="139"/>
    </location>
</feature>
<sequence length="155" mass="16806">MQTNPLALDEQLCFPLYSSEKTVVAAYRLLLAPLGLTYPQYLVMLALWEEDGQPVSALGRRLGLDSGTLSPLLKRLEGSGSIQRRRGTADERVVTIQLTSEGAALREDAVGIPSRLFAQLGLEAVEAAELRRLLAKICSTGQATPTRTDNPKDPS</sequence>
<dbReference type="InterPro" id="IPR000835">
    <property type="entry name" value="HTH_MarR-typ"/>
</dbReference>
<dbReference type="InterPro" id="IPR055166">
    <property type="entry name" value="Transc_reg_Sar_Rot_HTH"/>
</dbReference>
<name>A0A1R4GVN8_9MICC</name>
<dbReference type="GO" id="GO:0005737">
    <property type="term" value="C:cytoplasm"/>
    <property type="evidence" value="ECO:0007669"/>
    <property type="project" value="UniProtKB-SubCell"/>
</dbReference>
<dbReference type="GO" id="GO:0006950">
    <property type="term" value="P:response to stress"/>
    <property type="evidence" value="ECO:0007669"/>
    <property type="project" value="TreeGrafter"/>
</dbReference>
<evidence type="ECO:0000256" key="2">
    <source>
        <dbReference type="ARBA" id="ARBA00022490"/>
    </source>
</evidence>
<dbReference type="SMART" id="SM00347">
    <property type="entry name" value="HTH_MARR"/>
    <property type="match status" value="1"/>
</dbReference>
<evidence type="ECO:0000256" key="1">
    <source>
        <dbReference type="ARBA" id="ARBA00004496"/>
    </source>
</evidence>
<evidence type="ECO:0000313" key="7">
    <source>
        <dbReference type="EMBL" id="SJM72174.1"/>
    </source>
</evidence>
<organism evidence="7 8">
    <name type="scientific">Arthrobacter rhombi</name>
    <dbReference type="NCBI Taxonomy" id="71253"/>
    <lineage>
        <taxon>Bacteria</taxon>
        <taxon>Bacillati</taxon>
        <taxon>Actinomycetota</taxon>
        <taxon>Actinomycetes</taxon>
        <taxon>Micrococcales</taxon>
        <taxon>Micrococcaceae</taxon>
        <taxon>Arthrobacter</taxon>
    </lineage>
</organism>
<keyword evidence="8" id="KW-1185">Reference proteome</keyword>
<dbReference type="AlphaFoldDB" id="A0A1R4GVN8"/>
<reference evidence="7 8" key="1">
    <citation type="submission" date="2017-02" db="EMBL/GenBank/DDBJ databases">
        <authorList>
            <person name="Peterson S.W."/>
        </authorList>
    </citation>
    <scope>NUCLEOTIDE SEQUENCE [LARGE SCALE GENOMIC DNA]</scope>
    <source>
        <strain evidence="7 8">B Ar 00.02</strain>
    </source>
</reference>
<dbReference type="Pfam" id="PF22381">
    <property type="entry name" value="Staph_reg_Sar_Rot"/>
    <property type="match status" value="1"/>
</dbReference>
<gene>
    <name evidence="7" type="ORF">FM101_14500</name>
</gene>
<keyword evidence="4" id="KW-0238">DNA-binding</keyword>
<evidence type="ECO:0000256" key="3">
    <source>
        <dbReference type="ARBA" id="ARBA00023015"/>
    </source>
</evidence>
<dbReference type="PANTHER" id="PTHR33164">
    <property type="entry name" value="TRANSCRIPTIONAL REGULATOR, MARR FAMILY"/>
    <property type="match status" value="1"/>
</dbReference>
<proteinExistence type="predicted"/>
<dbReference type="EMBL" id="FUHW01000051">
    <property type="protein sequence ID" value="SJM72174.1"/>
    <property type="molecule type" value="Genomic_DNA"/>
</dbReference>
<dbReference type="PANTHER" id="PTHR33164:SF5">
    <property type="entry name" value="ORGANIC HYDROPEROXIDE RESISTANCE TRANSCRIPTIONAL REGULATOR"/>
    <property type="match status" value="1"/>
</dbReference>
<dbReference type="PRINTS" id="PR00598">
    <property type="entry name" value="HTHMARR"/>
</dbReference>
<dbReference type="Proteomes" id="UP000195913">
    <property type="component" value="Unassembled WGS sequence"/>
</dbReference>
<dbReference type="GO" id="GO:0003700">
    <property type="term" value="F:DNA-binding transcription factor activity"/>
    <property type="evidence" value="ECO:0007669"/>
    <property type="project" value="InterPro"/>
</dbReference>
<keyword evidence="3" id="KW-0805">Transcription regulation</keyword>
<accession>A0A1R4GVN8</accession>
<dbReference type="InterPro" id="IPR039422">
    <property type="entry name" value="MarR/SlyA-like"/>
</dbReference>
<evidence type="ECO:0000256" key="4">
    <source>
        <dbReference type="ARBA" id="ARBA00023125"/>
    </source>
</evidence>
<keyword evidence="2" id="KW-0963">Cytoplasm</keyword>
<dbReference type="InterPro" id="IPR036388">
    <property type="entry name" value="WH-like_DNA-bd_sf"/>
</dbReference>
<comment type="subcellular location">
    <subcellularLocation>
        <location evidence="1">Cytoplasm</location>
    </subcellularLocation>
</comment>
<dbReference type="SUPFAM" id="SSF46785">
    <property type="entry name" value="Winged helix' DNA-binding domain"/>
    <property type="match status" value="1"/>
</dbReference>
<dbReference type="Gene3D" id="1.10.10.10">
    <property type="entry name" value="Winged helix-like DNA-binding domain superfamily/Winged helix DNA-binding domain"/>
    <property type="match status" value="1"/>
</dbReference>
<evidence type="ECO:0000313" key="8">
    <source>
        <dbReference type="Proteomes" id="UP000195913"/>
    </source>
</evidence>
<evidence type="ECO:0000259" key="6">
    <source>
        <dbReference type="PROSITE" id="PS50995"/>
    </source>
</evidence>